<name>A0A2T4ACP1_TRIHA</name>
<dbReference type="EMBL" id="KZ679680">
    <property type="protein sequence ID" value="PTB54841.1"/>
    <property type="molecule type" value="Genomic_DNA"/>
</dbReference>
<feature type="region of interest" description="Disordered" evidence="1">
    <location>
        <begin position="1"/>
        <end position="55"/>
    </location>
</feature>
<keyword evidence="3" id="KW-1185">Reference proteome</keyword>
<feature type="compositionally biased region" description="Basic residues" evidence="1">
    <location>
        <begin position="7"/>
        <end position="18"/>
    </location>
</feature>
<evidence type="ECO:0000256" key="1">
    <source>
        <dbReference type="SAM" id="MobiDB-lite"/>
    </source>
</evidence>
<sequence>MCLNPLKHNRRRKRRKAKPASSRTTLLQTAWPSNTKTRQTAITTSTEQETARRKDNDEVFRRGRWKLGNKGQADGGLSGLATDWLRTGYGLAQAEERLCYCSTLLLKAQDLLVFSLHPAPLQACYPLQTLYRCIIGQGPASVLSSALAQASTPSMLLPVLISGPQSTPKTPTRRVANIRPNNPMACQPPVLQLLLVWQMARWRLIPGRKA</sequence>
<evidence type="ECO:0000313" key="3">
    <source>
        <dbReference type="Proteomes" id="UP000241690"/>
    </source>
</evidence>
<accession>A0A2T4ACP1</accession>
<dbReference type="Proteomes" id="UP000241690">
    <property type="component" value="Unassembled WGS sequence"/>
</dbReference>
<dbReference type="AlphaFoldDB" id="A0A2T4ACP1"/>
<gene>
    <name evidence="2" type="ORF">M431DRAFT_495062</name>
</gene>
<reference evidence="2 3" key="1">
    <citation type="submission" date="2016-07" db="EMBL/GenBank/DDBJ databases">
        <title>Multiple horizontal gene transfer events from other fungi enriched the ability of initially mycotrophic Trichoderma (Ascomycota) to feed on dead plant biomass.</title>
        <authorList>
            <consortium name="DOE Joint Genome Institute"/>
            <person name="Aerts A."/>
            <person name="Atanasova L."/>
            <person name="Chenthamara K."/>
            <person name="Zhang J."/>
            <person name="Grujic M."/>
            <person name="Henrissat B."/>
            <person name="Kuo A."/>
            <person name="Salamov A."/>
            <person name="Lipzen A."/>
            <person name="Labutti K."/>
            <person name="Barry K."/>
            <person name="Miao Y."/>
            <person name="Rahimi M.J."/>
            <person name="Shen Q."/>
            <person name="Grigoriev I.V."/>
            <person name="Kubicek C.P."/>
            <person name="Druzhinina I.S."/>
        </authorList>
    </citation>
    <scope>NUCLEOTIDE SEQUENCE [LARGE SCALE GENOMIC DNA]</scope>
    <source>
        <strain evidence="2 3">CBS 226.95</strain>
    </source>
</reference>
<proteinExistence type="predicted"/>
<protein>
    <submittedName>
        <fullName evidence="2">Uncharacterized protein</fullName>
    </submittedName>
</protein>
<organism evidence="2 3">
    <name type="scientific">Trichoderma harzianum CBS 226.95</name>
    <dbReference type="NCBI Taxonomy" id="983964"/>
    <lineage>
        <taxon>Eukaryota</taxon>
        <taxon>Fungi</taxon>
        <taxon>Dikarya</taxon>
        <taxon>Ascomycota</taxon>
        <taxon>Pezizomycotina</taxon>
        <taxon>Sordariomycetes</taxon>
        <taxon>Hypocreomycetidae</taxon>
        <taxon>Hypocreales</taxon>
        <taxon>Hypocreaceae</taxon>
        <taxon>Trichoderma</taxon>
    </lineage>
</organism>
<evidence type="ECO:0000313" key="2">
    <source>
        <dbReference type="EMBL" id="PTB54841.1"/>
    </source>
</evidence>
<dbReference type="RefSeq" id="XP_024774518.1">
    <property type="nucleotide sequence ID" value="XM_024917319.1"/>
</dbReference>
<dbReference type="GeneID" id="36625888"/>
<feature type="compositionally biased region" description="Polar residues" evidence="1">
    <location>
        <begin position="24"/>
        <end position="48"/>
    </location>
</feature>